<proteinExistence type="predicted"/>
<accession>F8NSV6</accession>
<sequence>MSVYGATSVQEERQPFGKQTQFNLDLQTRSVNIDQVPRWKRATWTDISSQLLYLYSCGGVAAHSEKSSGGDVGQQESKNSGRFQRHQVAILSWK</sequence>
<name>F8NSV6_SERL9</name>
<evidence type="ECO:0000313" key="2">
    <source>
        <dbReference type="EMBL" id="EGO25429.1"/>
    </source>
</evidence>
<organism>
    <name type="scientific">Serpula lacrymans var. lacrymans (strain S7.9)</name>
    <name type="common">Dry rot fungus</name>
    <dbReference type="NCBI Taxonomy" id="578457"/>
    <lineage>
        <taxon>Eukaryota</taxon>
        <taxon>Fungi</taxon>
        <taxon>Dikarya</taxon>
        <taxon>Basidiomycota</taxon>
        <taxon>Agaricomycotina</taxon>
        <taxon>Agaricomycetes</taxon>
        <taxon>Agaricomycetidae</taxon>
        <taxon>Boletales</taxon>
        <taxon>Coniophorineae</taxon>
        <taxon>Serpulaceae</taxon>
        <taxon>Serpula</taxon>
    </lineage>
</organism>
<dbReference type="HOGENOM" id="CLU_2387532_0_0_1"/>
<dbReference type="GeneID" id="18818919"/>
<reference evidence="2" key="1">
    <citation type="submission" date="2011-04" db="EMBL/GenBank/DDBJ databases">
        <title>Evolution of plant cell wall degrading machinery underlies the functional diversity of forest fungi.</title>
        <authorList>
            <consortium name="US DOE Joint Genome Institute (JGI-PGF)"/>
            <person name="Eastwood D.C."/>
            <person name="Floudas D."/>
            <person name="Binder M."/>
            <person name="Majcherczyk A."/>
            <person name="Schneider P."/>
            <person name="Aerts A."/>
            <person name="Asiegbu F.O."/>
            <person name="Baker S.E."/>
            <person name="Barry K."/>
            <person name="Bendiksby M."/>
            <person name="Blumentritt M."/>
            <person name="Coutinho P.M."/>
            <person name="Cullen D."/>
            <person name="Cullen D."/>
            <person name="Gathman A."/>
            <person name="Goodell B."/>
            <person name="Henrissat B."/>
            <person name="Ihrmark K."/>
            <person name="Kauserud H."/>
            <person name="Kohler A."/>
            <person name="LaButti K."/>
            <person name="Lapidus A."/>
            <person name="Lavin J.L."/>
            <person name="Lee Y.-H."/>
            <person name="Lindquist E."/>
            <person name="Lilly W."/>
            <person name="Lucas S."/>
            <person name="Morin E."/>
            <person name="Murat C."/>
            <person name="Oguiza J.A."/>
            <person name="Park J."/>
            <person name="Pisabarro A.G."/>
            <person name="Riley R."/>
            <person name="Rosling A."/>
            <person name="Salamov A."/>
            <person name="Schmidt O."/>
            <person name="Schmutz J."/>
            <person name="Skrede I."/>
            <person name="Stenlid J."/>
            <person name="Wiebenga A."/>
            <person name="Xie X."/>
            <person name="Kues U."/>
            <person name="Hibbett D.S."/>
            <person name="Hoffmeister D."/>
            <person name="Hogberg N."/>
            <person name="Martin F."/>
            <person name="Grigoriev I.V."/>
            <person name="Watkinson S.C."/>
        </authorList>
    </citation>
    <scope>NUCLEOTIDE SEQUENCE</scope>
    <source>
        <strain evidence="2">S7.9</strain>
    </source>
</reference>
<feature type="region of interest" description="Disordered" evidence="1">
    <location>
        <begin position="61"/>
        <end position="86"/>
    </location>
</feature>
<protein>
    <submittedName>
        <fullName evidence="2">Uncharacterized protein</fullName>
    </submittedName>
</protein>
<evidence type="ECO:0000256" key="1">
    <source>
        <dbReference type="SAM" id="MobiDB-lite"/>
    </source>
</evidence>
<dbReference type="KEGG" id="sla:SERLADRAFT_465564"/>
<dbReference type="AlphaFoldDB" id="F8NSV6"/>
<dbReference type="RefSeq" id="XP_007317551.1">
    <property type="nucleotide sequence ID" value="XM_007317489.1"/>
</dbReference>
<dbReference type="Proteomes" id="UP000008064">
    <property type="component" value="Unassembled WGS sequence"/>
</dbReference>
<gene>
    <name evidence="2" type="ORF">SERLADRAFT_465564</name>
</gene>
<dbReference type="EMBL" id="GL945433">
    <property type="protein sequence ID" value="EGO25429.1"/>
    <property type="molecule type" value="Genomic_DNA"/>
</dbReference>